<sequence>MDIQSLSGIVVITLALIIVVGIIPTKTVKSLNNATRHSEDKYSASLHVIGEPDEHLHGDAQKKSMYSDKQEAQRFSKKNVERLRNKRRAGVKRRRILVFSMFIVTCVVALAAYLYNFSYWFTLIPASIVIFLLMGGVVQSYRVRQWEKQYALYRLNKSKTEQEFLQHDWVTSFNYNLNHDFRIGEMDEDVMSREIISTRQVSAAVPPSHTVLIPSRDDETILSEDTGMKTINQVNA</sequence>
<accession>A0A4R0QYV9</accession>
<dbReference type="GO" id="GO:0005886">
    <property type="term" value="C:plasma membrane"/>
    <property type="evidence" value="ECO:0007669"/>
    <property type="project" value="UniProtKB-SubCell"/>
</dbReference>
<dbReference type="AlphaFoldDB" id="A0A4R0QYV9"/>
<evidence type="ECO:0000256" key="4">
    <source>
        <dbReference type="ARBA" id="ARBA00023136"/>
    </source>
</evidence>
<proteinExistence type="predicted"/>
<evidence type="ECO:0000313" key="6">
    <source>
        <dbReference type="EMBL" id="TCD53716.1"/>
    </source>
</evidence>
<dbReference type="OrthoDB" id="3243298at2"/>
<dbReference type="RefSeq" id="WP_131285007.1">
    <property type="nucleotide sequence ID" value="NZ_RXLP01000026.1"/>
</dbReference>
<comment type="subcellular location">
    <subcellularLocation>
        <location evidence="1">Cell membrane</location>
        <topology evidence="1">Multi-pass membrane protein</topology>
    </subcellularLocation>
</comment>
<reference evidence="6 7" key="1">
    <citation type="submission" date="2018-12" db="EMBL/GenBank/DDBJ databases">
        <title>Alloscrdovia theropitheci sp. nov: a novel taxon from the feces of the bleeding-herat monkey (Theropithecus geleda).</title>
        <authorList>
            <person name="Modesto M."/>
        </authorList>
    </citation>
    <scope>NUCLEOTIDE SEQUENCE [LARGE SCALE GENOMIC DNA]</scope>
    <source>
        <strain evidence="6 7">GLDI4/2</strain>
    </source>
</reference>
<evidence type="ECO:0000256" key="5">
    <source>
        <dbReference type="SAM" id="Phobius"/>
    </source>
</evidence>
<gene>
    <name evidence="6" type="ORF">EJ419_07035</name>
</gene>
<protein>
    <submittedName>
        <fullName evidence="6">Uncharacterized protein</fullName>
    </submittedName>
</protein>
<dbReference type="EMBL" id="RXLP01000026">
    <property type="protein sequence ID" value="TCD53716.1"/>
    <property type="molecule type" value="Genomic_DNA"/>
</dbReference>
<evidence type="ECO:0000256" key="3">
    <source>
        <dbReference type="ARBA" id="ARBA00022989"/>
    </source>
</evidence>
<feature type="transmembrane region" description="Helical" evidence="5">
    <location>
        <begin position="6"/>
        <end position="23"/>
    </location>
</feature>
<organism evidence="6 7">
    <name type="scientific">Alloscardovia theropitheci</name>
    <dbReference type="NCBI Taxonomy" id="2496842"/>
    <lineage>
        <taxon>Bacteria</taxon>
        <taxon>Bacillati</taxon>
        <taxon>Actinomycetota</taxon>
        <taxon>Actinomycetes</taxon>
        <taxon>Bifidobacteriales</taxon>
        <taxon>Bifidobacteriaceae</taxon>
        <taxon>Alloscardovia</taxon>
    </lineage>
</organism>
<dbReference type="GO" id="GO:0005524">
    <property type="term" value="F:ATP binding"/>
    <property type="evidence" value="ECO:0007669"/>
    <property type="project" value="InterPro"/>
</dbReference>
<dbReference type="SUPFAM" id="SSF90123">
    <property type="entry name" value="ABC transporter transmembrane region"/>
    <property type="match status" value="1"/>
</dbReference>
<comment type="caution">
    <text evidence="6">The sequence shown here is derived from an EMBL/GenBank/DDBJ whole genome shotgun (WGS) entry which is preliminary data.</text>
</comment>
<dbReference type="InterPro" id="IPR036640">
    <property type="entry name" value="ABC1_TM_sf"/>
</dbReference>
<evidence type="ECO:0000256" key="2">
    <source>
        <dbReference type="ARBA" id="ARBA00022692"/>
    </source>
</evidence>
<dbReference type="Proteomes" id="UP000291289">
    <property type="component" value="Unassembled WGS sequence"/>
</dbReference>
<name>A0A4R0QYV9_9BIFI</name>
<keyword evidence="4 5" id="KW-0472">Membrane</keyword>
<evidence type="ECO:0000256" key="1">
    <source>
        <dbReference type="ARBA" id="ARBA00004651"/>
    </source>
</evidence>
<feature type="transmembrane region" description="Helical" evidence="5">
    <location>
        <begin position="96"/>
        <end position="114"/>
    </location>
</feature>
<feature type="transmembrane region" description="Helical" evidence="5">
    <location>
        <begin position="120"/>
        <end position="138"/>
    </location>
</feature>
<keyword evidence="2 5" id="KW-0812">Transmembrane</keyword>
<evidence type="ECO:0000313" key="7">
    <source>
        <dbReference type="Proteomes" id="UP000291289"/>
    </source>
</evidence>
<keyword evidence="3 5" id="KW-1133">Transmembrane helix</keyword>
<keyword evidence="7" id="KW-1185">Reference proteome</keyword>